<organism evidence="1 2">
    <name type="scientific">Nostocoides japonicum T1-X7</name>
    <dbReference type="NCBI Taxonomy" id="1194083"/>
    <lineage>
        <taxon>Bacteria</taxon>
        <taxon>Bacillati</taxon>
        <taxon>Actinomycetota</taxon>
        <taxon>Actinomycetes</taxon>
        <taxon>Micrococcales</taxon>
        <taxon>Intrasporangiaceae</taxon>
        <taxon>Nostocoides</taxon>
    </lineage>
</organism>
<sequence>MPQAATVDEVLTRMRGIDASLPAGDGVAVFNRMYLTVTERIAAGLASGGAGQATPFHDVPSVTDLDVRFADLFFRAYDADATHGPVPVAWRPLFQARTADCLPIQFALAGMNAHIEHDLPIAVVATCTARHLDLESIHADYLAVNDVLAEVESAVRRSFLDAAGRVVDDRVGALVHVVSSWDITAARDLAWVTAQTLWQLRHVGILRDRFLDGLAHTVGMTSRVLLTPTGARLP</sequence>
<comment type="caution">
    <text evidence="1">The sequence shown here is derived from an EMBL/GenBank/DDBJ whole genome shotgun (WGS) entry which is preliminary data.</text>
</comment>
<reference evidence="1 2" key="1">
    <citation type="journal article" date="2013" name="ISME J.">
        <title>A metabolic model for members of the genus Tetrasphaera involved in enhanced biological phosphorus removal.</title>
        <authorList>
            <person name="Kristiansen R."/>
            <person name="Nguyen H.T.T."/>
            <person name="Saunders A.M."/>
            <person name="Nielsen J.L."/>
            <person name="Wimmer R."/>
            <person name="Le V.Q."/>
            <person name="McIlroy S.J."/>
            <person name="Petrovski S."/>
            <person name="Seviour R.J."/>
            <person name="Calteau A."/>
            <person name="Nielsen K.L."/>
            <person name="Nielsen P.H."/>
        </authorList>
    </citation>
    <scope>NUCLEOTIDE SEQUENCE [LARGE SCALE GENOMIC DNA]</scope>
    <source>
        <strain evidence="1 2">T1-X7</strain>
    </source>
</reference>
<dbReference type="STRING" id="1194083.BN12_4050005"/>
<keyword evidence="2" id="KW-1185">Reference proteome</keyword>
<dbReference type="AlphaFoldDB" id="A0A077LZ67"/>
<dbReference type="InterPro" id="IPR046037">
    <property type="entry name" value="DUF5995"/>
</dbReference>
<accession>A0A077LZ67</accession>
<gene>
    <name evidence="1" type="ORF">BN12_4050005</name>
</gene>
<dbReference type="RefSeq" id="WP_200901281.1">
    <property type="nucleotide sequence ID" value="NZ_HF570958.1"/>
</dbReference>
<proteinExistence type="predicted"/>
<dbReference type="EMBL" id="CAJB01000341">
    <property type="protein sequence ID" value="CCH79188.1"/>
    <property type="molecule type" value="Genomic_DNA"/>
</dbReference>
<dbReference type="Proteomes" id="UP000035721">
    <property type="component" value="Unassembled WGS sequence"/>
</dbReference>
<protein>
    <submittedName>
        <fullName evidence="1">Uncharacterized protein</fullName>
    </submittedName>
</protein>
<evidence type="ECO:0000313" key="1">
    <source>
        <dbReference type="EMBL" id="CCH79188.1"/>
    </source>
</evidence>
<evidence type="ECO:0000313" key="2">
    <source>
        <dbReference type="Proteomes" id="UP000035721"/>
    </source>
</evidence>
<name>A0A077LZ67_9MICO</name>
<dbReference type="Pfam" id="PF19458">
    <property type="entry name" value="DUF5995"/>
    <property type="match status" value="1"/>
</dbReference>